<dbReference type="SUPFAM" id="SSF50249">
    <property type="entry name" value="Nucleic acid-binding proteins"/>
    <property type="match status" value="1"/>
</dbReference>
<feature type="compositionally biased region" description="Acidic residues" evidence="1">
    <location>
        <begin position="172"/>
        <end position="195"/>
    </location>
</feature>
<evidence type="ECO:0000256" key="1">
    <source>
        <dbReference type="SAM" id="MobiDB-lite"/>
    </source>
</evidence>
<dbReference type="AlphaFoldDB" id="A0A5P8M499"/>
<dbReference type="KEGG" id="lhb:D1010_06510"/>
<gene>
    <name evidence="2" type="ORF">D1010_06510</name>
</gene>
<feature type="region of interest" description="Disordered" evidence="1">
    <location>
        <begin position="164"/>
        <end position="195"/>
    </location>
</feature>
<protein>
    <submittedName>
        <fullName evidence="2">DUF2815 family protein</fullName>
    </submittedName>
</protein>
<reference evidence="2 3" key="1">
    <citation type="submission" date="2019-10" db="EMBL/GenBank/DDBJ databases">
        <title>The completed genome of Lactobacillus harbinensis M1.</title>
        <authorList>
            <person name="Zheng Y."/>
        </authorList>
    </citation>
    <scope>NUCLEOTIDE SEQUENCE [LARGE SCALE GENOMIC DNA]</scope>
    <source>
        <strain evidence="2 3">M1</strain>
    </source>
</reference>
<accession>A0A5P8M499</accession>
<dbReference type="EMBL" id="CP045143">
    <property type="protein sequence ID" value="QFR23085.1"/>
    <property type="molecule type" value="Genomic_DNA"/>
</dbReference>
<dbReference type="Gene3D" id="2.40.50.140">
    <property type="entry name" value="Nucleic acid-binding proteins"/>
    <property type="match status" value="1"/>
</dbReference>
<evidence type="ECO:0000313" key="3">
    <source>
        <dbReference type="Proteomes" id="UP000326779"/>
    </source>
</evidence>
<dbReference type="Proteomes" id="UP000326779">
    <property type="component" value="Chromosome"/>
</dbReference>
<dbReference type="InterPro" id="IPR022595">
    <property type="entry name" value="Enc34_ssDNA-bd"/>
</dbReference>
<proteinExistence type="predicted"/>
<dbReference type="InterPro" id="IPR012340">
    <property type="entry name" value="NA-bd_OB-fold"/>
</dbReference>
<name>A0A5P8M499_9LACO</name>
<evidence type="ECO:0000313" key="2">
    <source>
        <dbReference type="EMBL" id="QFR23085.1"/>
    </source>
</evidence>
<sequence length="195" mass="21472">MAKTKSKTKVVTGKVRLSFVHLLAPHAINGGDAKYSTMIIIDKKDKTTIKRIKEAQRATYDAAKDDKLKGLTFDRVKTTLRDGDDPDDNTGDYPELKGHYFMNLSSNTRPEIVDGAKNPVTSEAEVYSGVYARVSLNTYAYNTSGNKGISAGLNNVQVVADGEHLDGRTTAEDDFDEWDDDNSDDDDEDDDDLLG</sequence>
<organism evidence="2 3">
    <name type="scientific">Schleiferilactobacillus harbinensis</name>
    <dbReference type="NCBI Taxonomy" id="304207"/>
    <lineage>
        <taxon>Bacteria</taxon>
        <taxon>Bacillati</taxon>
        <taxon>Bacillota</taxon>
        <taxon>Bacilli</taxon>
        <taxon>Lactobacillales</taxon>
        <taxon>Lactobacillaceae</taxon>
        <taxon>Schleiferilactobacillus</taxon>
    </lineage>
</organism>
<dbReference type="RefSeq" id="WP_152260511.1">
    <property type="nucleotide sequence ID" value="NZ_CP045143.1"/>
</dbReference>
<dbReference type="Pfam" id="PF10991">
    <property type="entry name" value="Enc34_ssDNA-bd"/>
    <property type="match status" value="1"/>
</dbReference>